<dbReference type="PANTHER" id="PTHR33751:SF9">
    <property type="entry name" value="CYTOCHROME C4"/>
    <property type="match status" value="1"/>
</dbReference>
<evidence type="ECO:0000256" key="4">
    <source>
        <dbReference type="ARBA" id="ARBA00022982"/>
    </source>
</evidence>
<dbReference type="STRING" id="195913.SAMN04488004_10114"/>
<name>A0A1I4BKQ9_9RHOB</name>
<evidence type="ECO:0000256" key="5">
    <source>
        <dbReference type="ARBA" id="ARBA00023004"/>
    </source>
</evidence>
<dbReference type="InterPro" id="IPR036909">
    <property type="entry name" value="Cyt_c-like_dom_sf"/>
</dbReference>
<reference evidence="9" key="1">
    <citation type="submission" date="2016-10" db="EMBL/GenBank/DDBJ databases">
        <authorList>
            <person name="Varghese N."/>
            <person name="Submissions S."/>
        </authorList>
    </citation>
    <scope>NUCLEOTIDE SEQUENCE [LARGE SCALE GENOMIC DNA]</scope>
    <source>
        <strain evidence="9">DSM 16199</strain>
    </source>
</reference>
<keyword evidence="5 6" id="KW-0408">Iron</keyword>
<dbReference type="Pfam" id="PF00034">
    <property type="entry name" value="Cytochrom_C"/>
    <property type="match status" value="1"/>
</dbReference>
<evidence type="ECO:0000256" key="6">
    <source>
        <dbReference type="PROSITE-ProRule" id="PRU00433"/>
    </source>
</evidence>
<dbReference type="GO" id="GO:0020037">
    <property type="term" value="F:heme binding"/>
    <property type="evidence" value="ECO:0007669"/>
    <property type="project" value="InterPro"/>
</dbReference>
<evidence type="ECO:0000259" key="7">
    <source>
        <dbReference type="PROSITE" id="PS51007"/>
    </source>
</evidence>
<protein>
    <submittedName>
        <fullName evidence="8">Cytochrome C oxidase, cbb3-type, subunit III</fullName>
    </submittedName>
</protein>
<dbReference type="Gene3D" id="1.10.760.10">
    <property type="entry name" value="Cytochrome c-like domain"/>
    <property type="match status" value="1"/>
</dbReference>
<dbReference type="InterPro" id="IPR009056">
    <property type="entry name" value="Cyt_c-like_dom"/>
</dbReference>
<keyword evidence="9" id="KW-1185">Reference proteome</keyword>
<dbReference type="OrthoDB" id="9808603at2"/>
<keyword evidence="3 6" id="KW-0479">Metal-binding</keyword>
<dbReference type="SUPFAM" id="SSF46626">
    <property type="entry name" value="Cytochrome c"/>
    <property type="match status" value="1"/>
</dbReference>
<evidence type="ECO:0000256" key="2">
    <source>
        <dbReference type="ARBA" id="ARBA00022617"/>
    </source>
</evidence>
<proteinExistence type="predicted"/>
<dbReference type="PROSITE" id="PS51007">
    <property type="entry name" value="CYTC"/>
    <property type="match status" value="1"/>
</dbReference>
<dbReference type="GO" id="GO:0046872">
    <property type="term" value="F:metal ion binding"/>
    <property type="evidence" value="ECO:0007669"/>
    <property type="project" value="UniProtKB-KW"/>
</dbReference>
<gene>
    <name evidence="8" type="ORF">SAMN04488004_10114</name>
</gene>
<dbReference type="InterPro" id="IPR050597">
    <property type="entry name" value="Cytochrome_c_Oxidase_Subunit"/>
</dbReference>
<dbReference type="GO" id="GO:0009055">
    <property type="term" value="F:electron transfer activity"/>
    <property type="evidence" value="ECO:0007669"/>
    <property type="project" value="InterPro"/>
</dbReference>
<evidence type="ECO:0000256" key="1">
    <source>
        <dbReference type="ARBA" id="ARBA00022448"/>
    </source>
</evidence>
<keyword evidence="4" id="KW-0249">Electron transport</keyword>
<dbReference type="PANTHER" id="PTHR33751">
    <property type="entry name" value="CBB3-TYPE CYTOCHROME C OXIDASE SUBUNIT FIXP"/>
    <property type="match status" value="1"/>
</dbReference>
<accession>A0A1I4BKQ9</accession>
<dbReference type="AlphaFoldDB" id="A0A1I4BKQ9"/>
<organism evidence="8 9">
    <name type="scientific">Loktanella salsilacus</name>
    <dbReference type="NCBI Taxonomy" id="195913"/>
    <lineage>
        <taxon>Bacteria</taxon>
        <taxon>Pseudomonadati</taxon>
        <taxon>Pseudomonadota</taxon>
        <taxon>Alphaproteobacteria</taxon>
        <taxon>Rhodobacterales</taxon>
        <taxon>Roseobacteraceae</taxon>
        <taxon>Loktanella</taxon>
    </lineage>
</organism>
<feature type="domain" description="Cytochrome c" evidence="7">
    <location>
        <begin position="41"/>
        <end position="122"/>
    </location>
</feature>
<dbReference type="RefSeq" id="WP_090183865.1">
    <property type="nucleotide sequence ID" value="NZ_CAXIDI010000002.1"/>
</dbReference>
<evidence type="ECO:0000313" key="8">
    <source>
        <dbReference type="EMBL" id="SFK69368.1"/>
    </source>
</evidence>
<evidence type="ECO:0000256" key="3">
    <source>
        <dbReference type="ARBA" id="ARBA00022723"/>
    </source>
</evidence>
<dbReference type="Proteomes" id="UP000199550">
    <property type="component" value="Unassembled WGS sequence"/>
</dbReference>
<evidence type="ECO:0000313" key="9">
    <source>
        <dbReference type="Proteomes" id="UP000199550"/>
    </source>
</evidence>
<sequence length="123" mass="13163">MLRIYALAVITGFYGSVASAESHAATEAEQTEAPAVMAEDVDLDAAKSIFTRSCRGCHGNKAQGVASYPKLSDKTPEYIVEKLETYRAGERIGPNSVLMIQNAKGLSDLEIASLAVYVTTAFE</sequence>
<keyword evidence="1" id="KW-0813">Transport</keyword>
<keyword evidence="2 6" id="KW-0349">Heme</keyword>
<dbReference type="EMBL" id="FOTF01000001">
    <property type="protein sequence ID" value="SFK69368.1"/>
    <property type="molecule type" value="Genomic_DNA"/>
</dbReference>